<dbReference type="GO" id="GO:0016887">
    <property type="term" value="F:ATP hydrolysis activity"/>
    <property type="evidence" value="ECO:0007669"/>
    <property type="project" value="InterPro"/>
</dbReference>
<dbReference type="PROSITE" id="PS51257">
    <property type="entry name" value="PROKAR_LIPOPROTEIN"/>
    <property type="match status" value="1"/>
</dbReference>
<evidence type="ECO:0000259" key="15">
    <source>
        <dbReference type="PROSITE" id="PS50893"/>
    </source>
</evidence>
<dbReference type="Pfam" id="PF00528">
    <property type="entry name" value="BPD_transp_1"/>
    <property type="match status" value="2"/>
</dbReference>
<feature type="domain" description="ABC transporter" evidence="15">
    <location>
        <begin position="1104"/>
        <end position="1354"/>
    </location>
</feature>
<dbReference type="NCBIfam" id="TIGR01727">
    <property type="entry name" value="oligo_HPY"/>
    <property type="match status" value="2"/>
</dbReference>
<dbReference type="InterPro" id="IPR017871">
    <property type="entry name" value="ABC_transporter-like_CS"/>
</dbReference>
<protein>
    <submittedName>
        <fullName evidence="17">Uncharacterized protein</fullName>
    </submittedName>
</protein>
<dbReference type="InterPro" id="IPR003593">
    <property type="entry name" value="AAA+_ATPase"/>
</dbReference>
<dbReference type="Gene3D" id="3.40.50.300">
    <property type="entry name" value="P-loop containing nucleotide triphosphate hydrolases"/>
    <property type="match status" value="2"/>
</dbReference>
<dbReference type="GO" id="GO:0005524">
    <property type="term" value="F:ATP binding"/>
    <property type="evidence" value="ECO:0007669"/>
    <property type="project" value="UniProtKB-KW"/>
</dbReference>
<evidence type="ECO:0000256" key="7">
    <source>
        <dbReference type="ARBA" id="ARBA00022729"/>
    </source>
</evidence>
<reference evidence="18" key="1">
    <citation type="journal article" date="2016" name="Proc. Natl. Acad. Sci. U.S.A.">
        <title>Chromosome-level assembly of Arabidopsis thaliana Ler reveals the extent of translocation and inversion polymorphisms.</title>
        <authorList>
            <person name="Zapata L."/>
            <person name="Ding J."/>
            <person name="Willing E.M."/>
            <person name="Hartwig B."/>
            <person name="Bezdan D."/>
            <person name="Jiao W.B."/>
            <person name="Patel V."/>
            <person name="Velikkakam James G."/>
            <person name="Koornneef M."/>
            <person name="Ossowski S."/>
            <person name="Schneeberger K."/>
        </authorList>
    </citation>
    <scope>NUCLEOTIDE SEQUENCE [LARGE SCALE GENOMIC DNA]</scope>
    <source>
        <strain evidence="18">cv. Landsberg erecta</strain>
    </source>
</reference>
<feature type="transmembrane region" description="Helical" evidence="13">
    <location>
        <begin position="576"/>
        <end position="597"/>
    </location>
</feature>
<name>A0A178U7L2_ARATH</name>
<feature type="chain" id="PRO_5008093687" evidence="14">
    <location>
        <begin position="24"/>
        <end position="1732"/>
    </location>
</feature>
<dbReference type="EMBL" id="LUHQ01000025">
    <property type="protein sequence ID" value="OAO89092.1"/>
    <property type="molecule type" value="Genomic_DNA"/>
</dbReference>
<evidence type="ECO:0000256" key="5">
    <source>
        <dbReference type="ARBA" id="ARBA00022475"/>
    </source>
</evidence>
<dbReference type="PROSITE" id="PS50893">
    <property type="entry name" value="ABC_TRANSPORTER_2"/>
    <property type="match status" value="2"/>
</dbReference>
<dbReference type="FunFam" id="3.10.105.10:FF:000001">
    <property type="entry name" value="Oligopeptide ABC transporter, oligopeptide-binding protein"/>
    <property type="match status" value="1"/>
</dbReference>
<keyword evidence="7 14" id="KW-0732">Signal</keyword>
<dbReference type="InterPro" id="IPR003439">
    <property type="entry name" value="ABC_transporter-like_ATP-bd"/>
</dbReference>
<feature type="transmembrane region" description="Helical" evidence="13">
    <location>
        <begin position="1083"/>
        <end position="1102"/>
    </location>
</feature>
<dbReference type="Proteomes" id="UP000078284">
    <property type="component" value="Unassembled WGS sequence"/>
</dbReference>
<feature type="transmembrane region" description="Helical" evidence="13">
    <location>
        <begin position="668"/>
        <end position="689"/>
    </location>
</feature>
<organism evidence="17 18">
    <name type="scientific">Arabidopsis thaliana</name>
    <name type="common">Mouse-ear cress</name>
    <dbReference type="NCBI Taxonomy" id="3702"/>
    <lineage>
        <taxon>Eukaryota</taxon>
        <taxon>Viridiplantae</taxon>
        <taxon>Streptophyta</taxon>
        <taxon>Embryophyta</taxon>
        <taxon>Tracheophyta</taxon>
        <taxon>Spermatophyta</taxon>
        <taxon>Magnoliopsida</taxon>
        <taxon>eudicotyledons</taxon>
        <taxon>Gunneridae</taxon>
        <taxon>Pentapetalae</taxon>
        <taxon>rosids</taxon>
        <taxon>malvids</taxon>
        <taxon>Brassicales</taxon>
        <taxon>Brassicaceae</taxon>
        <taxon>Camelineae</taxon>
        <taxon>Arabidopsis</taxon>
    </lineage>
</organism>
<comment type="caution">
    <text evidence="17">The sequence shown here is derived from an EMBL/GenBank/DDBJ whole genome shotgun (WGS) entry which is preliminary data.</text>
</comment>
<dbReference type="NCBIfam" id="NF008453">
    <property type="entry name" value="PRK11308.1"/>
    <property type="match status" value="2"/>
</dbReference>
<dbReference type="PANTHER" id="PTHR43297:SF2">
    <property type="entry name" value="DIPEPTIDE TRANSPORT ATP-BINDING PROTEIN DPPD"/>
    <property type="match status" value="1"/>
</dbReference>
<evidence type="ECO:0000256" key="8">
    <source>
        <dbReference type="ARBA" id="ARBA00022741"/>
    </source>
</evidence>
<dbReference type="Pfam" id="PF00005">
    <property type="entry name" value="ABC_tran"/>
    <property type="match status" value="2"/>
</dbReference>
<dbReference type="FunFam" id="3.40.50.300:FF:000016">
    <property type="entry name" value="Oligopeptide ABC transporter ATP-binding component"/>
    <property type="match status" value="2"/>
</dbReference>
<evidence type="ECO:0000256" key="1">
    <source>
        <dbReference type="ARBA" id="ARBA00004202"/>
    </source>
</evidence>
<sequence>MKTRKIVSGILTLTLLGASLVACGNKDNNSGSSSPSGSAGASASSSSSPAANGKKELVMNYRADPPALDVSIAESAASFTILGAISEGLYRLDKDLQPQPALAESLPEITNNGLTYTIKLKSGLVWADGSPLTAKDFVYSYQRTLDPKTKATYAFMLAWIKGGDDELKAKDDAAVEAAKKTLGVVAKDDTTLEITLDHPVPFFTSQLAFLNFYPQNEAFVSKQGDKSGADADKVLGAGPFKLTAWNHEQSLVLEKNDKYWDKANVKLDKVTLNIVKDTSTGLNLYETGATDYADVKGDQMLAYQDKPDLQKKSELVTGYLNFQQKKVPAFANAKVRQAFSMAIDRKGVTDLVLKNGSVPATGFVPTGNLDGNGKQFREVVGDTEVAFDAAKAKALLAEGLKESGTTLPKLTVMGDNTETGGKLLEYLVSQWKANLGVDVTTEPLPHANRLDRELSKNYTIVSTLWGADYNDPMTWLDMFLTGGSFNTQDWSNAEYDKLIKDAQLQTDLAKRADEMAQAEKILMSDAAVFPLYFRSSPFVINPKLKGLILPPYGPDFELKWAYFEGYAMLKYVARRFLYMLITLWTVITVTFFLMKLLPGNPFGENSSKLSPENLQILREQYGLDKPVWQQYFKYLGQVLQGDLGISYQYPTRTVIGVIKNNFPNSLELGLESLVFAVIIGLTLGIIAALRHNKFGDYSAMLIAIIGISVPSFVIGPLLSYIVGVKWGILPPGLWKGPEHRILPALALSFGTIAILARMMRASMLDVANQDYIKTAKSKGLSTVSTVGNHMIRNAILPVVTILGPIAANVVTGTLVIENIFAVPGLAGDREAILRPSLSYWQDAWRRLKRNKLAMAGLVVMITIILLAIIVPLVSGYDYETQDPSSVNMTPSGAHYFGTDDFGRDLWTRVWWGARISLFIGISAALLDLVIGVLYGGISAYFGGKVDNFMQRFIEVIYSIPYLLLSILLLMVLGPGVKTIILAYAITGWVSMARLVRGQMLVLKEQEFVLAARALGAKPFRIILKHLIPNALGVIVVQITFVVPTAIFAEAFLSFIGLGIKPPLASLGNLLSDGSRYMRYHPHLLIYPTIVFSLILLSFNLLGDVNNLRVSFKMHTGEVQAVRGVSFKLHKGEVLAIVGESGCGKSVTAQTIMRLTPTPPSFIKEGSILFEGKTDITKLSEGQMKKVRGAEMGMIFQDPMTSLNPTMTVGMQIAEGIRKHENLSKSDALKRAVELLTLVGMSNPDERIHQYPHELSGGMRQRVMIAIALACRPKLLIADEPTTALDVTIQAQIMDVMRDVQEKTGTSIILITHDLGVVAELAQRVIVMYAGKVAEQGSLNDIFYNPRHPYTWGLLRSVPRLDSDKKTELSSIPGTPPDLYAPPKGCAFAARCPHAMKVCQEIDPPQFEITGAEHTAACWLNHPDAPHVERPIEAGGRILKAVDGLNFAIKRGETFGLVGESGCGKSTAGRTIMQLYEPTSGKIIFNGRDVSKLNRSERQKFTSEMQMVFQDPYASLNPRMTVGKIIGEGLDIHNLASGRKRNERVSELLDAVGLNEEHANRFPHEFSGGQRQRIGIARALAIEPKFIIADEPISALDVSVQAQVVNLFKKLQRERDLTYLFIAHDLAMVKHISDRIGVMYLGKLVEVAESDELNAKPLHPYTQSLLSAIPLPDPEQQKSRERIILKGEIPSPLNPPSGCPFRTRCPHAMEVCSQVMPEFKEVEPGHFTACHLY</sequence>
<evidence type="ECO:0000256" key="10">
    <source>
        <dbReference type="ARBA" id="ARBA00022989"/>
    </source>
</evidence>
<accession>A0A178U7L2</accession>
<feature type="transmembrane region" description="Helical" evidence="13">
    <location>
        <begin position="1052"/>
        <end position="1071"/>
    </location>
</feature>
<evidence type="ECO:0000256" key="13">
    <source>
        <dbReference type="SAM" id="Phobius"/>
    </source>
</evidence>
<keyword evidence="6 13" id="KW-0812">Transmembrane</keyword>
<feature type="region of interest" description="Disordered" evidence="12">
    <location>
        <begin position="27"/>
        <end position="51"/>
    </location>
</feature>
<dbReference type="Gene3D" id="3.40.190.10">
    <property type="entry name" value="Periplasmic binding protein-like II"/>
    <property type="match status" value="1"/>
</dbReference>
<evidence type="ECO:0000256" key="6">
    <source>
        <dbReference type="ARBA" id="ARBA00022692"/>
    </source>
</evidence>
<dbReference type="InterPro" id="IPR013563">
    <property type="entry name" value="Oligopep_ABC_C"/>
</dbReference>
<dbReference type="CDD" id="cd06261">
    <property type="entry name" value="TM_PBP2"/>
    <property type="match status" value="2"/>
</dbReference>
<dbReference type="Gene3D" id="3.90.76.10">
    <property type="entry name" value="Dipeptide-binding Protein, Domain 1"/>
    <property type="match status" value="1"/>
</dbReference>
<evidence type="ECO:0000256" key="9">
    <source>
        <dbReference type="ARBA" id="ARBA00022840"/>
    </source>
</evidence>
<dbReference type="NCBIfam" id="NF007739">
    <property type="entry name" value="PRK10419.1"/>
    <property type="match status" value="2"/>
</dbReference>
<dbReference type="InterPro" id="IPR027417">
    <property type="entry name" value="P-loop_NTPase"/>
</dbReference>
<feature type="compositionally biased region" description="Low complexity" evidence="12">
    <location>
        <begin position="30"/>
        <end position="51"/>
    </location>
</feature>
<dbReference type="InterPro" id="IPR000515">
    <property type="entry name" value="MetI-like"/>
</dbReference>
<feature type="domain" description="ABC transmembrane type-1" evidence="16">
    <location>
        <begin position="662"/>
        <end position="870"/>
    </location>
</feature>
<evidence type="ECO:0000259" key="16">
    <source>
        <dbReference type="PROSITE" id="PS50928"/>
    </source>
</evidence>
<comment type="subcellular location">
    <subcellularLocation>
        <location evidence="2">Cell membrane</location>
        <topology evidence="2">Multi-pass membrane protein</topology>
    </subcellularLocation>
    <subcellularLocation>
        <location evidence="1">Cell membrane</location>
        <topology evidence="1">Peripheral membrane protein</topology>
    </subcellularLocation>
</comment>
<evidence type="ECO:0000256" key="11">
    <source>
        <dbReference type="ARBA" id="ARBA00023136"/>
    </source>
</evidence>
<feature type="transmembrane region" description="Helical" evidence="13">
    <location>
        <begin position="952"/>
        <end position="972"/>
    </location>
</feature>
<dbReference type="InterPro" id="IPR045621">
    <property type="entry name" value="BPD_transp_1_N"/>
</dbReference>
<proteinExistence type="inferred from homology"/>
<dbReference type="Pfam" id="PF19300">
    <property type="entry name" value="BPD_transp_1_N"/>
    <property type="match status" value="1"/>
</dbReference>
<evidence type="ECO:0000256" key="4">
    <source>
        <dbReference type="ARBA" id="ARBA00022448"/>
    </source>
</evidence>
<gene>
    <name evidence="17" type="ORF">AXX17_ATUG04510</name>
</gene>
<dbReference type="GO" id="GO:0015833">
    <property type="term" value="P:peptide transport"/>
    <property type="evidence" value="ECO:0007669"/>
    <property type="project" value="InterPro"/>
</dbReference>
<evidence type="ECO:0000313" key="17">
    <source>
        <dbReference type="EMBL" id="OAO89092.1"/>
    </source>
</evidence>
<dbReference type="GO" id="GO:0055085">
    <property type="term" value="P:transmembrane transport"/>
    <property type="evidence" value="ECO:0007669"/>
    <property type="project" value="InterPro"/>
</dbReference>
<dbReference type="PROSITE" id="PS00211">
    <property type="entry name" value="ABC_TRANSPORTER_1"/>
    <property type="match status" value="2"/>
</dbReference>
<dbReference type="CDD" id="cd08504">
    <property type="entry name" value="PBP2_OppA"/>
    <property type="match status" value="1"/>
</dbReference>
<dbReference type="PANTHER" id="PTHR43297">
    <property type="entry name" value="OLIGOPEPTIDE TRANSPORT ATP-BINDING PROTEIN APPD"/>
    <property type="match status" value="1"/>
</dbReference>
<feature type="transmembrane region" description="Helical" evidence="13">
    <location>
        <begin position="852"/>
        <end position="873"/>
    </location>
</feature>
<dbReference type="SMART" id="SM00382">
    <property type="entry name" value="AAA"/>
    <property type="match status" value="2"/>
</dbReference>
<dbReference type="Gene3D" id="1.10.3720.10">
    <property type="entry name" value="MetI-like"/>
    <property type="match status" value="2"/>
</dbReference>
<dbReference type="InterPro" id="IPR050388">
    <property type="entry name" value="ABC_Ni/Peptide_Import"/>
</dbReference>
<keyword evidence="8" id="KW-0547">Nucleotide-binding</keyword>
<feature type="transmembrane region" description="Helical" evidence="13">
    <location>
        <begin position="701"/>
        <end position="721"/>
    </location>
</feature>
<dbReference type="Gene3D" id="3.10.105.10">
    <property type="entry name" value="Dipeptide-binding Protein, Domain 3"/>
    <property type="match status" value="1"/>
</dbReference>
<evidence type="ECO:0000313" key="18">
    <source>
        <dbReference type="Proteomes" id="UP000078284"/>
    </source>
</evidence>
<keyword evidence="10 13" id="KW-1133">Transmembrane helix</keyword>
<evidence type="ECO:0000256" key="3">
    <source>
        <dbReference type="ARBA" id="ARBA00005695"/>
    </source>
</evidence>
<dbReference type="Pfam" id="PF00496">
    <property type="entry name" value="SBP_bac_5"/>
    <property type="match status" value="1"/>
</dbReference>
<dbReference type="SUPFAM" id="SSF52540">
    <property type="entry name" value="P-loop containing nucleoside triphosphate hydrolases"/>
    <property type="match status" value="2"/>
</dbReference>
<dbReference type="FunFam" id="3.90.76.10:FF:000001">
    <property type="entry name" value="Oligopeptide ABC transporter substrate-binding protein"/>
    <property type="match status" value="1"/>
</dbReference>
<dbReference type="InterPro" id="IPR035906">
    <property type="entry name" value="MetI-like_sf"/>
</dbReference>
<keyword evidence="4" id="KW-0813">Transport</keyword>
<feature type="signal peptide" evidence="14">
    <location>
        <begin position="1"/>
        <end position="23"/>
    </location>
</feature>
<dbReference type="SUPFAM" id="SSF161098">
    <property type="entry name" value="MetI-like"/>
    <property type="match status" value="2"/>
</dbReference>
<dbReference type="SUPFAM" id="SSF53850">
    <property type="entry name" value="Periplasmic binding protein-like II"/>
    <property type="match status" value="1"/>
</dbReference>
<evidence type="ECO:0000256" key="14">
    <source>
        <dbReference type="SAM" id="SignalP"/>
    </source>
</evidence>
<feature type="transmembrane region" description="Helical" evidence="13">
    <location>
        <begin position="741"/>
        <end position="759"/>
    </location>
</feature>
<keyword evidence="11 13" id="KW-0472">Membrane</keyword>
<keyword evidence="5" id="KW-1003">Cell membrane</keyword>
<dbReference type="Pfam" id="PF08352">
    <property type="entry name" value="oligo_HPY"/>
    <property type="match status" value="2"/>
</dbReference>
<feature type="domain" description="ABC transporter" evidence="15">
    <location>
        <begin position="1419"/>
        <end position="1665"/>
    </location>
</feature>
<feature type="domain" description="ABC transmembrane type-1" evidence="16">
    <location>
        <begin position="913"/>
        <end position="1102"/>
    </location>
</feature>
<dbReference type="InterPro" id="IPR000914">
    <property type="entry name" value="SBP_5_dom"/>
</dbReference>
<dbReference type="GO" id="GO:0005886">
    <property type="term" value="C:plasma membrane"/>
    <property type="evidence" value="ECO:0007669"/>
    <property type="project" value="UniProtKB-SubCell"/>
</dbReference>
<dbReference type="PROSITE" id="PS50928">
    <property type="entry name" value="ABC_TM1"/>
    <property type="match status" value="2"/>
</dbReference>
<evidence type="ECO:0000256" key="2">
    <source>
        <dbReference type="ARBA" id="ARBA00004651"/>
    </source>
</evidence>
<evidence type="ECO:0000256" key="12">
    <source>
        <dbReference type="SAM" id="MobiDB-lite"/>
    </source>
</evidence>
<feature type="transmembrane region" description="Helical" evidence="13">
    <location>
        <begin position="1026"/>
        <end position="1046"/>
    </location>
</feature>
<keyword evidence="9" id="KW-0067">ATP-binding</keyword>
<feature type="transmembrane region" description="Helical" evidence="13">
    <location>
        <begin position="915"/>
        <end position="940"/>
    </location>
</feature>
<comment type="similarity">
    <text evidence="3">Belongs to the bacterial solute-binding protein 5 family.</text>
</comment>
<dbReference type="CDD" id="cd03257">
    <property type="entry name" value="ABC_NikE_OppD_transporters"/>
    <property type="match status" value="2"/>
</dbReference>